<feature type="compositionally biased region" description="Pro residues" evidence="1">
    <location>
        <begin position="146"/>
        <end position="156"/>
    </location>
</feature>
<feature type="compositionally biased region" description="Polar residues" evidence="1">
    <location>
        <begin position="16"/>
        <end position="26"/>
    </location>
</feature>
<evidence type="ECO:0000313" key="2">
    <source>
        <dbReference type="EnsemblMetazoa" id="CJA34493.1"/>
    </source>
</evidence>
<feature type="compositionally biased region" description="Polar residues" evidence="1">
    <location>
        <begin position="61"/>
        <end position="70"/>
    </location>
</feature>
<sequence>MDHDGKKNLSRRYRATSESRLPSLNTRPPIPAPSNQRVRTASRSSSQRRTTPTRQSSTTTPEQGTSDGQGTSSTPSSTPTSKPSTETSPYHLPPIVSRPIPSNAQQSDFVSPWSRVFLPTLQNDHVVRERERELRQSHLSSQSFPPTGPPTGPPAVPRRKLSIRASSQANTQNDAPTPDQQKPPKTLEDRIEDIHFERRNDFSFKKALKDLFPFIKRLNTVIVEEEKNQCTIKILMNFGSMLVVVKRIFFNDTVKTGVALIRYESSQDVIGSIYSTPFHEVVGKVLTLVLADERILGERVGIRKIIDELEIHFCGDSIDAESSYPLYSALRHVMDKLGPVGFPVATKSILWAAKIPAQLEYFQFLLWKLDVTQLEMINIDWIGESEYKMSSTLLRTIQSVSQKIKSLNEEFPRHIRLRGNLRVEKDDFQFFWFSNLFDITMTPPRSHEQVFAYLCYLLSRQFKKIQFKFMVGVGAYDREMLKTELQRHGGLEKEPGSAEIYFKREFQRFQRVEFHETDDMVTIEYQFTAAGLRSRPRRLTTGDL</sequence>
<evidence type="ECO:0000256" key="1">
    <source>
        <dbReference type="SAM" id="MobiDB-lite"/>
    </source>
</evidence>
<dbReference type="Proteomes" id="UP000005237">
    <property type="component" value="Unassembled WGS sequence"/>
</dbReference>
<reference evidence="2" key="2">
    <citation type="submission" date="2022-06" db="UniProtKB">
        <authorList>
            <consortium name="EnsemblMetazoa"/>
        </authorList>
    </citation>
    <scope>IDENTIFICATION</scope>
    <source>
        <strain evidence="2">DF5081</strain>
    </source>
</reference>
<feature type="compositionally biased region" description="Low complexity" evidence="1">
    <location>
        <begin position="36"/>
        <end position="60"/>
    </location>
</feature>
<feature type="compositionally biased region" description="Low complexity" evidence="1">
    <location>
        <begin position="71"/>
        <end position="89"/>
    </location>
</feature>
<name>A0A8R1IEH0_CAEJA</name>
<feature type="compositionally biased region" description="Polar residues" evidence="1">
    <location>
        <begin position="164"/>
        <end position="180"/>
    </location>
</feature>
<protein>
    <submittedName>
        <fullName evidence="2">Uncharacterized protein</fullName>
    </submittedName>
</protein>
<keyword evidence="3" id="KW-1185">Reference proteome</keyword>
<evidence type="ECO:0000313" key="3">
    <source>
        <dbReference type="Proteomes" id="UP000005237"/>
    </source>
</evidence>
<feature type="region of interest" description="Disordered" evidence="1">
    <location>
        <begin position="130"/>
        <end position="186"/>
    </location>
</feature>
<dbReference type="AlphaFoldDB" id="A0A8R1IEH0"/>
<dbReference type="EnsemblMetazoa" id="CJA34493.1">
    <property type="protein sequence ID" value="CJA34493.1"/>
    <property type="gene ID" value="WBGene00210340"/>
</dbReference>
<proteinExistence type="predicted"/>
<reference evidence="3" key="1">
    <citation type="submission" date="2010-08" db="EMBL/GenBank/DDBJ databases">
        <authorList>
            <consortium name="Caenorhabditis japonica Sequencing Consortium"/>
            <person name="Wilson R.K."/>
        </authorList>
    </citation>
    <scope>NUCLEOTIDE SEQUENCE [LARGE SCALE GENOMIC DNA]</scope>
    <source>
        <strain evidence="3">DF5081</strain>
    </source>
</reference>
<organism evidence="2 3">
    <name type="scientific">Caenorhabditis japonica</name>
    <dbReference type="NCBI Taxonomy" id="281687"/>
    <lineage>
        <taxon>Eukaryota</taxon>
        <taxon>Metazoa</taxon>
        <taxon>Ecdysozoa</taxon>
        <taxon>Nematoda</taxon>
        <taxon>Chromadorea</taxon>
        <taxon>Rhabditida</taxon>
        <taxon>Rhabditina</taxon>
        <taxon>Rhabditomorpha</taxon>
        <taxon>Rhabditoidea</taxon>
        <taxon>Rhabditidae</taxon>
        <taxon>Peloderinae</taxon>
        <taxon>Caenorhabditis</taxon>
    </lineage>
</organism>
<accession>A0A8R1IEH0</accession>
<feature type="region of interest" description="Disordered" evidence="1">
    <location>
        <begin position="1"/>
        <end position="107"/>
    </location>
</feature>